<dbReference type="Pfam" id="PF26594">
    <property type="entry name" value="KH_NusA_2nd"/>
    <property type="match status" value="1"/>
</dbReference>
<dbReference type="GO" id="GO:0003700">
    <property type="term" value="F:DNA-binding transcription factor activity"/>
    <property type="evidence" value="ECO:0007669"/>
    <property type="project" value="InterPro"/>
</dbReference>
<dbReference type="PANTHER" id="PTHR22648:SF0">
    <property type="entry name" value="TRANSCRIPTION TERMINATION_ANTITERMINATION PROTEIN NUSA"/>
    <property type="match status" value="1"/>
</dbReference>
<dbReference type="SUPFAM" id="SSF54814">
    <property type="entry name" value="Prokaryotic type KH domain (KH-domain type II)"/>
    <property type="match status" value="2"/>
</dbReference>
<evidence type="ECO:0000256" key="6">
    <source>
        <dbReference type="ARBA" id="ARBA00023163"/>
    </source>
</evidence>
<dbReference type="InterPro" id="IPR013735">
    <property type="entry name" value="TF_NusA_N"/>
</dbReference>
<dbReference type="Gene3D" id="3.30.1480.10">
    <property type="entry name" value="NusA, N-terminal domain"/>
    <property type="match status" value="1"/>
</dbReference>
<dbReference type="PROSITE" id="PS50126">
    <property type="entry name" value="S1"/>
    <property type="match status" value="1"/>
</dbReference>
<evidence type="ECO:0000313" key="8">
    <source>
        <dbReference type="EMBL" id="KAA6351386.1"/>
    </source>
</evidence>
<feature type="domain" description="S1 motif" evidence="7">
    <location>
        <begin position="143"/>
        <end position="208"/>
    </location>
</feature>
<dbReference type="NCBIfam" id="TIGR01953">
    <property type="entry name" value="NusA"/>
    <property type="match status" value="1"/>
</dbReference>
<keyword evidence="3" id="KW-0889">Transcription antitermination</keyword>
<evidence type="ECO:0000259" key="7">
    <source>
        <dbReference type="PROSITE" id="PS50126"/>
    </source>
</evidence>
<evidence type="ECO:0000256" key="1">
    <source>
        <dbReference type="ARBA" id="ARBA00022472"/>
    </source>
</evidence>
<dbReference type="FunFam" id="3.30.300.20:FF:000002">
    <property type="entry name" value="Transcription termination/antitermination protein NusA"/>
    <property type="match status" value="1"/>
</dbReference>
<proteinExistence type="inferred from homology"/>
<dbReference type="InterPro" id="IPR030842">
    <property type="entry name" value="TF_NusA_bacterial"/>
</dbReference>
<dbReference type="HAMAP" id="MF_00945_B">
    <property type="entry name" value="NusA_B"/>
    <property type="match status" value="1"/>
</dbReference>
<dbReference type="FunFam" id="3.30.300.20:FF:000013">
    <property type="entry name" value="Transcription termination/antitermination protein NusA"/>
    <property type="match status" value="1"/>
</dbReference>
<dbReference type="GO" id="GO:0006353">
    <property type="term" value="P:DNA-templated transcription termination"/>
    <property type="evidence" value="ECO:0007669"/>
    <property type="project" value="UniProtKB-KW"/>
</dbReference>
<protein>
    <recommendedName>
        <fullName evidence="7">S1 motif domain-containing protein</fullName>
    </recommendedName>
</protein>
<dbReference type="CDD" id="cd02134">
    <property type="entry name" value="KH-II_NusA_rpt1"/>
    <property type="match status" value="1"/>
</dbReference>
<evidence type="ECO:0000256" key="2">
    <source>
        <dbReference type="ARBA" id="ARBA00022490"/>
    </source>
</evidence>
<dbReference type="SUPFAM" id="SSF50249">
    <property type="entry name" value="Nucleic acid-binding proteins"/>
    <property type="match status" value="1"/>
</dbReference>
<dbReference type="InterPro" id="IPR003029">
    <property type="entry name" value="S1_domain"/>
</dbReference>
<dbReference type="Gene3D" id="2.40.50.140">
    <property type="entry name" value="Nucleic acid-binding proteins"/>
    <property type="match status" value="1"/>
</dbReference>
<dbReference type="CDD" id="cd04455">
    <property type="entry name" value="S1_NusA"/>
    <property type="match status" value="1"/>
</dbReference>
<dbReference type="InterPro" id="IPR058582">
    <property type="entry name" value="KH_NusA_2nd"/>
</dbReference>
<comment type="caution">
    <text evidence="8">The sequence shown here is derived from an EMBL/GenBank/DDBJ whole genome shotgun (WGS) entry which is preliminary data.</text>
</comment>
<dbReference type="GO" id="GO:0005829">
    <property type="term" value="C:cytosol"/>
    <property type="evidence" value="ECO:0007669"/>
    <property type="project" value="TreeGrafter"/>
</dbReference>
<dbReference type="GO" id="GO:0031564">
    <property type="term" value="P:transcription antitermination"/>
    <property type="evidence" value="ECO:0007669"/>
    <property type="project" value="UniProtKB-KW"/>
</dbReference>
<dbReference type="SUPFAM" id="SSF69705">
    <property type="entry name" value="Transcription factor NusA, N-terminal domain"/>
    <property type="match status" value="1"/>
</dbReference>
<keyword evidence="4" id="KW-0694">RNA-binding</keyword>
<keyword evidence="5" id="KW-0805">Transcription regulation</keyword>
<accession>A0A5J4SYQ2</accession>
<dbReference type="SMART" id="SM00316">
    <property type="entry name" value="S1"/>
    <property type="match status" value="1"/>
</dbReference>
<keyword evidence="2" id="KW-0963">Cytoplasm</keyword>
<gene>
    <name evidence="8" type="ORF">EZS27_001195</name>
</gene>
<reference evidence="8" key="1">
    <citation type="submission" date="2019-03" db="EMBL/GenBank/DDBJ databases">
        <title>Single cell metagenomics reveals metabolic interactions within the superorganism composed of flagellate Streblomastix strix and complex community of Bacteroidetes bacteria on its surface.</title>
        <authorList>
            <person name="Treitli S.C."/>
            <person name="Kolisko M."/>
            <person name="Husnik F."/>
            <person name="Keeling P."/>
            <person name="Hampl V."/>
        </authorList>
    </citation>
    <scope>NUCLEOTIDE SEQUENCE</scope>
    <source>
        <strain evidence="8">STM</strain>
    </source>
</reference>
<keyword evidence="6" id="KW-0804">Transcription</keyword>
<dbReference type="AlphaFoldDB" id="A0A5J4SYQ2"/>
<dbReference type="EMBL" id="SNRY01000014">
    <property type="protein sequence ID" value="KAA6351386.1"/>
    <property type="molecule type" value="Genomic_DNA"/>
</dbReference>
<sequence length="422" mass="48120">MGKKKEETISLVDTFSEFKDLKNIDRTTMVSVLEEAFRSVISKMFGTDENYNVIVNPDKGDFEIWRNREVVADAELENPNMQISLTEAQKVDSSYEIGEEVADEVTFANFGRRAILNLRQTLATKILELEKDSIYNKYTDKVGTIISAEVYQVWKKEILMLDDDGTELLLPKTEQISTDFYRKGEMVRAIVMRVDNKNNNPKILLSRTSPVFLQRLFELEVPEINDGLITIKKIARIPGERAKIAVESYDDRVDPVGACVGVKGSRIHGIVRELRNENIDVINYTTNISLFIQRSLSPAKISSIRLNEEEHKAEVFLKPEEVSLAIGKSGLNIKLASMLTDYTIDVFRELNEDVQSDEDIYLDEFTDEIDEWVIDAIKNIGLDTAKAVLNASRDMLIEKTDLEEETIDEVIRILKAEFEEGE</sequence>
<dbReference type="Pfam" id="PF13184">
    <property type="entry name" value="KH_NusA_1st"/>
    <property type="match status" value="1"/>
</dbReference>
<dbReference type="InterPro" id="IPR010213">
    <property type="entry name" value="TF_NusA"/>
</dbReference>
<evidence type="ECO:0000256" key="5">
    <source>
        <dbReference type="ARBA" id="ARBA00023015"/>
    </source>
</evidence>
<dbReference type="InterPro" id="IPR009019">
    <property type="entry name" value="KH_sf_prok-type"/>
</dbReference>
<dbReference type="InterPro" id="IPR036555">
    <property type="entry name" value="NusA_N_sf"/>
</dbReference>
<dbReference type="InterPro" id="IPR015946">
    <property type="entry name" value="KH_dom-like_a/b"/>
</dbReference>
<dbReference type="Gene3D" id="3.30.300.20">
    <property type="match status" value="2"/>
</dbReference>
<name>A0A5J4SYQ2_9ZZZZ</name>
<evidence type="ECO:0000256" key="3">
    <source>
        <dbReference type="ARBA" id="ARBA00022814"/>
    </source>
</evidence>
<dbReference type="InterPro" id="IPR012340">
    <property type="entry name" value="NA-bd_OB-fold"/>
</dbReference>
<evidence type="ECO:0000256" key="4">
    <source>
        <dbReference type="ARBA" id="ARBA00022884"/>
    </source>
</evidence>
<dbReference type="Pfam" id="PF08529">
    <property type="entry name" value="NusA_N"/>
    <property type="match status" value="1"/>
</dbReference>
<keyword evidence="1" id="KW-0806">Transcription termination</keyword>
<dbReference type="PANTHER" id="PTHR22648">
    <property type="entry name" value="TRANSCRIPTION TERMINATION FACTOR NUSA"/>
    <property type="match status" value="1"/>
</dbReference>
<dbReference type="CDD" id="cd22529">
    <property type="entry name" value="KH-II_NusA_rpt2"/>
    <property type="match status" value="1"/>
</dbReference>
<dbReference type="InterPro" id="IPR025249">
    <property type="entry name" value="TF_NusA_KH_1st"/>
</dbReference>
<organism evidence="8">
    <name type="scientific">termite gut metagenome</name>
    <dbReference type="NCBI Taxonomy" id="433724"/>
    <lineage>
        <taxon>unclassified sequences</taxon>
        <taxon>metagenomes</taxon>
        <taxon>organismal metagenomes</taxon>
    </lineage>
</organism>
<dbReference type="GO" id="GO:0003723">
    <property type="term" value="F:RNA binding"/>
    <property type="evidence" value="ECO:0007669"/>
    <property type="project" value="UniProtKB-KW"/>
</dbReference>